<dbReference type="Proteomes" id="UP001597508">
    <property type="component" value="Unassembled WGS sequence"/>
</dbReference>
<accession>A0ABW5LVS7</accession>
<protein>
    <submittedName>
        <fullName evidence="7">Transcription antitermination factor NusB</fullName>
    </submittedName>
</protein>
<dbReference type="SUPFAM" id="SSF48013">
    <property type="entry name" value="NusB-like"/>
    <property type="match status" value="1"/>
</dbReference>
<keyword evidence="4" id="KW-0805">Transcription regulation</keyword>
<evidence type="ECO:0000259" key="6">
    <source>
        <dbReference type="Pfam" id="PF01029"/>
    </source>
</evidence>
<sequence>MINRRHIRVKVMQSVYAMIQSHNDDIVKEEKFLKHSIQKMFDLYVLMLYLLVEVQKLAEQKIEISKKKYLATKDDLSPNMKFINNRLIKKIAESSSIRLHLEAQKLEDWSLNDEYVKLIWNELQKSDLYRRYLNTVEDSYKVDKSFVIDFYKEIVAPNEKLAEYFEDTNITWVDDIPFVNTWVVRTLNKQNTNGPFMLGSLYKNDDDKEFVSELYKKVILHHHTFEDDIKNHTPNWESDRIADIDMILLKMGICEFLHFPSIPTRVTINEYIEIAKDYSTQKSSYFVNGVLDKLSREYTESKRLVKVGRGLL</sequence>
<evidence type="ECO:0000313" key="7">
    <source>
        <dbReference type="EMBL" id="MFD2568049.1"/>
    </source>
</evidence>
<dbReference type="RefSeq" id="WP_379666751.1">
    <property type="nucleotide sequence ID" value="NZ_JBHULH010000004.1"/>
</dbReference>
<keyword evidence="3" id="KW-0694">RNA-binding</keyword>
<feature type="domain" description="NusB/RsmB/TIM44" evidence="6">
    <location>
        <begin position="203"/>
        <end position="296"/>
    </location>
</feature>
<evidence type="ECO:0000256" key="3">
    <source>
        <dbReference type="ARBA" id="ARBA00022884"/>
    </source>
</evidence>
<evidence type="ECO:0000256" key="5">
    <source>
        <dbReference type="ARBA" id="ARBA00023163"/>
    </source>
</evidence>
<dbReference type="Pfam" id="PF01029">
    <property type="entry name" value="NusB"/>
    <property type="match status" value="1"/>
</dbReference>
<dbReference type="InterPro" id="IPR011605">
    <property type="entry name" value="NusB_fam"/>
</dbReference>
<comment type="caution">
    <text evidence="7">The sequence shown here is derived from an EMBL/GenBank/DDBJ whole genome shotgun (WGS) entry which is preliminary data.</text>
</comment>
<keyword evidence="5" id="KW-0804">Transcription</keyword>
<evidence type="ECO:0000256" key="2">
    <source>
        <dbReference type="ARBA" id="ARBA00022814"/>
    </source>
</evidence>
<evidence type="ECO:0000256" key="1">
    <source>
        <dbReference type="ARBA" id="ARBA00005952"/>
    </source>
</evidence>
<comment type="similarity">
    <text evidence="1">Belongs to the NusB family.</text>
</comment>
<organism evidence="7 8">
    <name type="scientific">Pseudotenacibaculum haliotis</name>
    <dbReference type="NCBI Taxonomy" id="1862138"/>
    <lineage>
        <taxon>Bacteria</taxon>
        <taxon>Pseudomonadati</taxon>
        <taxon>Bacteroidota</taxon>
        <taxon>Flavobacteriia</taxon>
        <taxon>Flavobacteriales</taxon>
        <taxon>Flavobacteriaceae</taxon>
        <taxon>Pseudotenacibaculum</taxon>
    </lineage>
</organism>
<gene>
    <name evidence="7" type="primary">nusB</name>
    <name evidence="7" type="ORF">ACFSRZ_11735</name>
</gene>
<name>A0ABW5LVS7_9FLAO</name>
<dbReference type="NCBIfam" id="TIGR01951">
    <property type="entry name" value="nusB"/>
    <property type="match status" value="1"/>
</dbReference>
<reference evidence="8" key="1">
    <citation type="journal article" date="2019" name="Int. J. Syst. Evol. Microbiol.">
        <title>The Global Catalogue of Microorganisms (GCM) 10K type strain sequencing project: providing services to taxonomists for standard genome sequencing and annotation.</title>
        <authorList>
            <consortium name="The Broad Institute Genomics Platform"/>
            <consortium name="The Broad Institute Genome Sequencing Center for Infectious Disease"/>
            <person name="Wu L."/>
            <person name="Ma J."/>
        </authorList>
    </citation>
    <scope>NUCLEOTIDE SEQUENCE [LARGE SCALE GENOMIC DNA]</scope>
    <source>
        <strain evidence="8">KCTC 52127</strain>
    </source>
</reference>
<dbReference type="EMBL" id="JBHULH010000004">
    <property type="protein sequence ID" value="MFD2568049.1"/>
    <property type="molecule type" value="Genomic_DNA"/>
</dbReference>
<evidence type="ECO:0000256" key="4">
    <source>
        <dbReference type="ARBA" id="ARBA00023015"/>
    </source>
</evidence>
<proteinExistence type="inferred from homology"/>
<keyword evidence="2" id="KW-0889">Transcription antitermination</keyword>
<dbReference type="InterPro" id="IPR035926">
    <property type="entry name" value="NusB-like_sf"/>
</dbReference>
<keyword evidence="8" id="KW-1185">Reference proteome</keyword>
<dbReference type="PANTHER" id="PTHR11078">
    <property type="entry name" value="N UTILIZATION SUBSTANCE PROTEIN B-RELATED"/>
    <property type="match status" value="1"/>
</dbReference>
<dbReference type="Gene3D" id="1.10.940.10">
    <property type="entry name" value="NusB-like"/>
    <property type="match status" value="1"/>
</dbReference>
<evidence type="ECO:0000313" key="8">
    <source>
        <dbReference type="Proteomes" id="UP001597508"/>
    </source>
</evidence>
<dbReference type="PANTHER" id="PTHR11078:SF3">
    <property type="entry name" value="ANTITERMINATION NUSB DOMAIN-CONTAINING PROTEIN"/>
    <property type="match status" value="1"/>
</dbReference>
<dbReference type="InterPro" id="IPR006027">
    <property type="entry name" value="NusB_RsmB_TIM44"/>
</dbReference>